<dbReference type="Gene3D" id="3.20.20.70">
    <property type="entry name" value="Aldolase class I"/>
    <property type="match status" value="1"/>
</dbReference>
<gene>
    <name evidence="3" type="ORF">VTL71DRAFT_7064</name>
</gene>
<dbReference type="CDD" id="cd12148">
    <property type="entry name" value="fungal_TF_MHR"/>
    <property type="match status" value="1"/>
</dbReference>
<name>A0ABR4BVL5_9HELO</name>
<proteinExistence type="predicted"/>
<dbReference type="CDD" id="cd00408">
    <property type="entry name" value="DHDPS-like"/>
    <property type="match status" value="1"/>
</dbReference>
<sequence>MVISTNGTHGTSKATKPFPPGVHVPSLTWFLDDSNQEIDWHTQTKHISFLINSGLHGGKFVSHSQNIEKSLTATVVLAGTNGEAVTLSSTEKSKLVSTTRELATSLGRPDLAVILGCGGGSTRAVIEETKLGKESGADYALVMVPSYFHFAMNEEAIVAFFREVANASPIPVLIYNFPGVSAGLDVNSEMLHTLGAHPNIVGVKLTCGGIAKVARVRSVFEPENFCALAGQSDWLLPAISVGGTGAITGLANIYPRSCIDLYNLSIGDDRKAAEKAQIKLAAVEWGFANGGINGTKWVVAQYLGYPESSCHTRRPYPKFADVKRQEWILGIMKPLEAKEWGLVQSSSRQATSGMLQGHRADLYTSKGASATLSTSAAVPVLPNMIGPPNDNSFNDIFSYASFMWDPTIEDNMIQASGWQGDGFSDSDEQNIERSSLEEGNTFSASYSSERQHLPLEWSNSPRDHMAPSHVPKLNLDSRALISFNQASEKRLMEYFTRAVVPPIIAQVETELKWSSMRLLLISMAKDSSMVQYAILAFSELLMGREHSVVPQYQQYYQKAEAEVQRYVSEMSPGTNDVSAATLEYVLATLFFLSYMDLLEGGISNAHAHLKHAYDVFRKVDKSQFRMVGKRLVSWIRLLDARAVSAGGEGLFLLENNDDFIDQSSPTTSIEVAGGTDNCEADIEDVLFDALYQPGFLFFQKIQSFMGRISLIDPWHRSRGTVKDETEVMSIAAKIGRDLTSLWEQRPPLMDYALSGRLEPAHLSPSLAFTITRTFRTYYANYHASKIHLHRVAYKHLPLSTETEASVSNIRSTARVMVEGRLEEELLPVSMLWPLLMWGSEENDAEIQGWILDQINRLEKVATNAEITGQVLREVQMRQKALKQRVDIRTVMHDIFNSCFAIV</sequence>
<feature type="region of interest" description="Disordered" evidence="2">
    <location>
        <begin position="423"/>
        <end position="445"/>
    </location>
</feature>
<keyword evidence="4" id="KW-1185">Reference proteome</keyword>
<accession>A0ABR4BVL5</accession>
<dbReference type="InterPro" id="IPR013785">
    <property type="entry name" value="Aldolase_TIM"/>
</dbReference>
<organism evidence="3 4">
    <name type="scientific">Oculimacula yallundae</name>
    <dbReference type="NCBI Taxonomy" id="86028"/>
    <lineage>
        <taxon>Eukaryota</taxon>
        <taxon>Fungi</taxon>
        <taxon>Dikarya</taxon>
        <taxon>Ascomycota</taxon>
        <taxon>Pezizomycotina</taxon>
        <taxon>Leotiomycetes</taxon>
        <taxon>Helotiales</taxon>
        <taxon>Ploettnerulaceae</taxon>
        <taxon>Oculimacula</taxon>
    </lineage>
</organism>
<dbReference type="InterPro" id="IPR021858">
    <property type="entry name" value="Fun_TF"/>
</dbReference>
<dbReference type="InterPro" id="IPR002220">
    <property type="entry name" value="DapA-like"/>
</dbReference>
<protein>
    <submittedName>
        <fullName evidence="3">Uncharacterized protein</fullName>
    </submittedName>
</protein>
<comment type="caution">
    <text evidence="3">The sequence shown here is derived from an EMBL/GenBank/DDBJ whole genome shotgun (WGS) entry which is preliminary data.</text>
</comment>
<dbReference type="EMBL" id="JAZHXI010000018">
    <property type="protein sequence ID" value="KAL2061687.1"/>
    <property type="molecule type" value="Genomic_DNA"/>
</dbReference>
<dbReference type="SUPFAM" id="SSF51569">
    <property type="entry name" value="Aldolase"/>
    <property type="match status" value="1"/>
</dbReference>
<keyword evidence="1" id="KW-0456">Lyase</keyword>
<evidence type="ECO:0000313" key="3">
    <source>
        <dbReference type="EMBL" id="KAL2061687.1"/>
    </source>
</evidence>
<dbReference type="Pfam" id="PF11951">
    <property type="entry name" value="Fungal_trans_2"/>
    <property type="match status" value="1"/>
</dbReference>
<dbReference type="SMART" id="SM01130">
    <property type="entry name" value="DHDPS"/>
    <property type="match status" value="1"/>
</dbReference>
<dbReference type="PRINTS" id="PR00146">
    <property type="entry name" value="DHPICSNTHASE"/>
</dbReference>
<evidence type="ECO:0000256" key="2">
    <source>
        <dbReference type="SAM" id="MobiDB-lite"/>
    </source>
</evidence>
<evidence type="ECO:0000256" key="1">
    <source>
        <dbReference type="ARBA" id="ARBA00023239"/>
    </source>
</evidence>
<reference evidence="3 4" key="1">
    <citation type="journal article" date="2024" name="Commun. Biol.">
        <title>Comparative genomic analysis of thermophilic fungi reveals convergent evolutionary adaptations and gene losses.</title>
        <authorList>
            <person name="Steindorff A.S."/>
            <person name="Aguilar-Pontes M.V."/>
            <person name="Robinson A.J."/>
            <person name="Andreopoulos B."/>
            <person name="LaButti K."/>
            <person name="Kuo A."/>
            <person name="Mondo S."/>
            <person name="Riley R."/>
            <person name="Otillar R."/>
            <person name="Haridas S."/>
            <person name="Lipzen A."/>
            <person name="Grimwood J."/>
            <person name="Schmutz J."/>
            <person name="Clum A."/>
            <person name="Reid I.D."/>
            <person name="Moisan M.C."/>
            <person name="Butler G."/>
            <person name="Nguyen T.T.M."/>
            <person name="Dewar K."/>
            <person name="Conant G."/>
            <person name="Drula E."/>
            <person name="Henrissat B."/>
            <person name="Hansel C."/>
            <person name="Singer S."/>
            <person name="Hutchinson M.I."/>
            <person name="de Vries R.P."/>
            <person name="Natvig D.O."/>
            <person name="Powell A.J."/>
            <person name="Tsang A."/>
            <person name="Grigoriev I.V."/>
        </authorList>
    </citation>
    <scope>NUCLEOTIDE SEQUENCE [LARGE SCALE GENOMIC DNA]</scope>
    <source>
        <strain evidence="3 4">CBS 494.80</strain>
    </source>
</reference>
<dbReference type="PANTHER" id="PTHR12128:SF66">
    <property type="entry name" value="4-HYDROXY-2-OXOGLUTARATE ALDOLASE, MITOCHONDRIAL"/>
    <property type="match status" value="1"/>
</dbReference>
<dbReference type="PANTHER" id="PTHR12128">
    <property type="entry name" value="DIHYDRODIPICOLINATE SYNTHASE"/>
    <property type="match status" value="1"/>
</dbReference>
<evidence type="ECO:0000313" key="4">
    <source>
        <dbReference type="Proteomes" id="UP001595075"/>
    </source>
</evidence>
<dbReference type="Proteomes" id="UP001595075">
    <property type="component" value="Unassembled WGS sequence"/>
</dbReference>
<dbReference type="Pfam" id="PF00701">
    <property type="entry name" value="DHDPS"/>
    <property type="match status" value="1"/>
</dbReference>